<protein>
    <recommendedName>
        <fullName evidence="13">Probable small nuclear ribonucleoprotein E</fullName>
    </recommendedName>
    <alternativeName>
        <fullName evidence="11">Sm protein E</fullName>
    </alternativeName>
</protein>
<dbReference type="AlphaFoldDB" id="A0AAV8WH71"/>
<comment type="similarity">
    <text evidence="3">Belongs to the snRNP Sm proteins family.</text>
</comment>
<dbReference type="FunFam" id="2.30.30.100:FF:000013">
    <property type="entry name" value="Small nuclear ribonucleoprotein E"/>
    <property type="match status" value="1"/>
</dbReference>
<keyword evidence="4" id="KW-0963">Cytoplasm</keyword>
<evidence type="ECO:0000313" key="18">
    <source>
        <dbReference type="Proteomes" id="UP001159042"/>
    </source>
</evidence>
<evidence type="ECO:0000259" key="15">
    <source>
        <dbReference type="PROSITE" id="PS51886"/>
    </source>
</evidence>
<evidence type="ECO:0000256" key="11">
    <source>
        <dbReference type="ARBA" id="ARBA00030143"/>
    </source>
</evidence>
<comment type="caution">
    <text evidence="17">The sequence shown here is derived from an EMBL/GenBank/DDBJ whole genome shotgun (WGS) entry which is preliminary data.</text>
</comment>
<evidence type="ECO:0000256" key="6">
    <source>
        <dbReference type="ARBA" id="ARBA00022728"/>
    </source>
</evidence>
<dbReference type="PANTHER" id="PTHR11193">
    <property type="entry name" value="SMALL NUCLEAR RIBONUCLEOPROTEIN E"/>
    <property type="match status" value="1"/>
</dbReference>
<keyword evidence="8" id="KW-0508">mRNA splicing</keyword>
<dbReference type="SUPFAM" id="SSF50182">
    <property type="entry name" value="Sm-like ribonucleoproteins"/>
    <property type="match status" value="1"/>
</dbReference>
<dbReference type="InterPro" id="IPR047575">
    <property type="entry name" value="Sm"/>
</dbReference>
<dbReference type="CDD" id="cd01718">
    <property type="entry name" value="Sm_E"/>
    <property type="match status" value="1"/>
</dbReference>
<dbReference type="GO" id="GO:0003723">
    <property type="term" value="F:RNA binding"/>
    <property type="evidence" value="ECO:0007669"/>
    <property type="project" value="UniProtKB-KW"/>
</dbReference>
<keyword evidence="6" id="KW-0747">Spliceosome</keyword>
<evidence type="ECO:0000256" key="4">
    <source>
        <dbReference type="ARBA" id="ARBA00022490"/>
    </source>
</evidence>
<dbReference type="PROSITE" id="PS51886">
    <property type="entry name" value="TLDC"/>
    <property type="match status" value="1"/>
</dbReference>
<dbReference type="Proteomes" id="UP001159042">
    <property type="component" value="Unassembled WGS sequence"/>
</dbReference>
<dbReference type="PROSITE" id="PS52002">
    <property type="entry name" value="SM"/>
    <property type="match status" value="1"/>
</dbReference>
<dbReference type="Gene3D" id="3.30.710.10">
    <property type="entry name" value="Potassium Channel Kv1.1, Chain A"/>
    <property type="match status" value="1"/>
</dbReference>
<dbReference type="InterPro" id="IPR011705">
    <property type="entry name" value="BACK"/>
</dbReference>
<evidence type="ECO:0000256" key="13">
    <source>
        <dbReference type="ARBA" id="ARBA00071875"/>
    </source>
</evidence>
<dbReference type="Pfam" id="PF01423">
    <property type="entry name" value="LSM"/>
    <property type="match status" value="1"/>
</dbReference>
<gene>
    <name evidence="17" type="ORF">NQ315_001248</name>
</gene>
<dbReference type="Gene3D" id="1.25.40.420">
    <property type="match status" value="1"/>
</dbReference>
<feature type="domain" description="Sm" evidence="16">
    <location>
        <begin position="190"/>
        <end position="265"/>
    </location>
</feature>
<sequence length="611" mass="68795">MGSRVGGLSTAGLPADKALAGVPRLLDDLQRLSEDADSADVVFVLGREEERVFAHRVILMARCKSFQTAKRGEVCRIPGCSVAPAAPGTPTPIRLPQAPPDTFKQFLLYVYTGKILLQDSGVFEMLALAQELGVDELRNACEDHVTSTLSVPSACTFLAAAMNIQDKSPDFSEKMAYKPQKVQKVMVQPINLIFRYLQNRSRVQVWLYENIHLRIEGHIVGFDEYMNLVLDDAEEYYVKTRNRRQLGRIMLKGDNITVIQNVKPDANYYIGENAAECVRTNSFLSLPKEAVLKIISSDYLCLEEEDVWRAVLNWAKYQAGVTQPTPHWTEEERARVCQHLTYVINHVRLLLIGTTRLYYTLPQHVNISYIDSQVFAEEVEPTGAVPMELSLERYRHAALPSKYPEATEDQRLRPRISPHMFPGSLILGQDKSHYQRILNAWFGHPKQTWRLVYRASSHGYSASSFHRYCDGVSPTYVIVLGARGEICGGFSDAAWGRPPGKSHYVLSERAFLFTLYNHQDLPPTQFHLVKKPFAICYHPDSGPIFGAGADLLISSNCNSNMDSYSNLPHTYDGDGASPSILMGDYNFTVADYEVFTPMNTSSKLSKSERYQ</sequence>
<dbReference type="InterPro" id="IPR001163">
    <property type="entry name" value="Sm_dom_euk/arc"/>
</dbReference>
<keyword evidence="7" id="KW-0694">RNA-binding</keyword>
<dbReference type="EMBL" id="JANEYG010000002">
    <property type="protein sequence ID" value="KAJ8925076.1"/>
    <property type="molecule type" value="Genomic_DNA"/>
</dbReference>
<proteinExistence type="inferred from homology"/>
<dbReference type="Gene3D" id="2.30.30.100">
    <property type="match status" value="1"/>
</dbReference>
<evidence type="ECO:0000256" key="12">
    <source>
        <dbReference type="ARBA" id="ARBA00058057"/>
    </source>
</evidence>
<evidence type="ECO:0000256" key="7">
    <source>
        <dbReference type="ARBA" id="ARBA00022884"/>
    </source>
</evidence>
<dbReference type="InterPro" id="IPR027078">
    <property type="entry name" value="snRNP-E"/>
</dbReference>
<feature type="domain" description="TLDc" evidence="15">
    <location>
        <begin position="424"/>
        <end position="598"/>
    </location>
</feature>
<keyword evidence="10" id="KW-0687">Ribonucleoprotein</keyword>
<evidence type="ECO:0000259" key="16">
    <source>
        <dbReference type="PROSITE" id="PS52002"/>
    </source>
</evidence>
<name>A0AAV8WH71_9CUCU</name>
<feature type="domain" description="BTB" evidence="14">
    <location>
        <begin position="39"/>
        <end position="119"/>
    </location>
</feature>
<evidence type="ECO:0000256" key="5">
    <source>
        <dbReference type="ARBA" id="ARBA00022664"/>
    </source>
</evidence>
<comment type="function">
    <text evidence="12">Plays a role in pre-mRNA splicing as a core component of the spliceosomal U1, U2, U4 and U5 small nuclear ribonucleoproteins (snRNPs), the building blocks of the spliceosome.</text>
</comment>
<dbReference type="Pfam" id="PF00651">
    <property type="entry name" value="BTB"/>
    <property type="match status" value="1"/>
</dbReference>
<evidence type="ECO:0000256" key="9">
    <source>
        <dbReference type="ARBA" id="ARBA00023242"/>
    </source>
</evidence>
<dbReference type="InterPro" id="IPR010920">
    <property type="entry name" value="LSM_dom_sf"/>
</dbReference>
<evidence type="ECO:0000256" key="1">
    <source>
        <dbReference type="ARBA" id="ARBA00004123"/>
    </source>
</evidence>
<dbReference type="SMART" id="SM00584">
    <property type="entry name" value="TLDc"/>
    <property type="match status" value="1"/>
</dbReference>
<dbReference type="SMART" id="SM00651">
    <property type="entry name" value="Sm"/>
    <property type="match status" value="1"/>
</dbReference>
<dbReference type="PROSITE" id="PS50097">
    <property type="entry name" value="BTB"/>
    <property type="match status" value="1"/>
</dbReference>
<keyword evidence="18" id="KW-1185">Reference proteome</keyword>
<dbReference type="SMART" id="SM00875">
    <property type="entry name" value="BACK"/>
    <property type="match status" value="1"/>
</dbReference>
<evidence type="ECO:0000256" key="3">
    <source>
        <dbReference type="ARBA" id="ARBA00006850"/>
    </source>
</evidence>
<evidence type="ECO:0000256" key="8">
    <source>
        <dbReference type="ARBA" id="ARBA00023187"/>
    </source>
</evidence>
<dbReference type="InterPro" id="IPR000210">
    <property type="entry name" value="BTB/POZ_dom"/>
</dbReference>
<evidence type="ECO:0000256" key="2">
    <source>
        <dbReference type="ARBA" id="ARBA00004514"/>
    </source>
</evidence>
<dbReference type="GO" id="GO:0000398">
    <property type="term" value="P:mRNA splicing, via spliceosome"/>
    <property type="evidence" value="ECO:0007669"/>
    <property type="project" value="InterPro"/>
</dbReference>
<dbReference type="SMART" id="SM00225">
    <property type="entry name" value="BTB"/>
    <property type="match status" value="1"/>
</dbReference>
<dbReference type="SUPFAM" id="SSF54695">
    <property type="entry name" value="POZ domain"/>
    <property type="match status" value="1"/>
</dbReference>
<dbReference type="Pfam" id="PF07534">
    <property type="entry name" value="TLD"/>
    <property type="match status" value="1"/>
</dbReference>
<accession>A0AAV8WH71</accession>
<keyword evidence="5" id="KW-0507">mRNA processing</keyword>
<evidence type="ECO:0000259" key="14">
    <source>
        <dbReference type="PROSITE" id="PS50097"/>
    </source>
</evidence>
<dbReference type="GO" id="GO:0005681">
    <property type="term" value="C:spliceosomal complex"/>
    <property type="evidence" value="ECO:0007669"/>
    <property type="project" value="UniProtKB-KW"/>
</dbReference>
<dbReference type="GO" id="GO:0005829">
    <property type="term" value="C:cytosol"/>
    <property type="evidence" value="ECO:0007669"/>
    <property type="project" value="UniProtKB-SubCell"/>
</dbReference>
<dbReference type="InterPro" id="IPR011333">
    <property type="entry name" value="SKP1/BTB/POZ_sf"/>
</dbReference>
<keyword evidence="9" id="KW-0539">Nucleus</keyword>
<reference evidence="17 18" key="1">
    <citation type="journal article" date="2023" name="Insect Mol. Biol.">
        <title>Genome sequencing provides insights into the evolution of gene families encoding plant cell wall-degrading enzymes in longhorned beetles.</title>
        <authorList>
            <person name="Shin N.R."/>
            <person name="Okamura Y."/>
            <person name="Kirsch R."/>
            <person name="Pauchet Y."/>
        </authorList>
    </citation>
    <scope>NUCLEOTIDE SEQUENCE [LARGE SCALE GENOMIC DNA]</scope>
    <source>
        <strain evidence="17">EAD_L_NR</strain>
    </source>
</reference>
<organism evidence="17 18">
    <name type="scientific">Exocentrus adspersus</name>
    <dbReference type="NCBI Taxonomy" id="1586481"/>
    <lineage>
        <taxon>Eukaryota</taxon>
        <taxon>Metazoa</taxon>
        <taxon>Ecdysozoa</taxon>
        <taxon>Arthropoda</taxon>
        <taxon>Hexapoda</taxon>
        <taxon>Insecta</taxon>
        <taxon>Pterygota</taxon>
        <taxon>Neoptera</taxon>
        <taxon>Endopterygota</taxon>
        <taxon>Coleoptera</taxon>
        <taxon>Polyphaga</taxon>
        <taxon>Cucujiformia</taxon>
        <taxon>Chrysomeloidea</taxon>
        <taxon>Cerambycidae</taxon>
        <taxon>Lamiinae</taxon>
        <taxon>Acanthocinini</taxon>
        <taxon>Exocentrus</taxon>
    </lineage>
</organism>
<evidence type="ECO:0000313" key="17">
    <source>
        <dbReference type="EMBL" id="KAJ8925076.1"/>
    </source>
</evidence>
<comment type="subcellular location">
    <subcellularLocation>
        <location evidence="2">Cytoplasm</location>
        <location evidence="2">Cytosol</location>
    </subcellularLocation>
    <subcellularLocation>
        <location evidence="1">Nucleus</location>
    </subcellularLocation>
</comment>
<dbReference type="InterPro" id="IPR006571">
    <property type="entry name" value="TLDc_dom"/>
</dbReference>
<evidence type="ECO:0000256" key="10">
    <source>
        <dbReference type="ARBA" id="ARBA00023274"/>
    </source>
</evidence>